<evidence type="ECO:0000313" key="2">
    <source>
        <dbReference type="EMBL" id="EGI75336.1"/>
    </source>
</evidence>
<gene>
    <name evidence="2" type="ORF">HGR_16280</name>
</gene>
<sequence>MATVLNDAAVRVRIVRTEGSAPREVGAWMLVEPVPSAALARELKVPKDGPLINTKVTGTIGGGHLEFEAIAHAQALLSGQTALSELDQRKALGPSLGQCCGGVVWLRYDVLDASEAQALAAGPRTDAVSALPVALFGGGHVGQALARLLADLPFALHWIDSREGIFPADILASTGRLRCEHSEPVQAAVGDLTPGSAVLIMSFSHAEDLDILAACLTRARRQNDLPYIGLIGSRSKWATFRHRLEARGFGEQDFARVTCPIGVQGIAGEFRKQPEVIAVAVAAQLLQLPAQGPR</sequence>
<dbReference type="EMBL" id="AEGR01000109">
    <property type="protein sequence ID" value="EGI75336.1"/>
    <property type="molecule type" value="Genomic_DNA"/>
</dbReference>
<reference evidence="2 3" key="1">
    <citation type="journal article" date="2011" name="EMBO J.">
        <title>Structural diversity of bacterial flagellar motors.</title>
        <authorList>
            <person name="Chen S."/>
            <person name="Beeby M."/>
            <person name="Murphy G.E."/>
            <person name="Leadbetter J.R."/>
            <person name="Hendrixson D.R."/>
            <person name="Briegel A."/>
            <person name="Li Z."/>
            <person name="Shi J."/>
            <person name="Tocheva E.I."/>
            <person name="Muller A."/>
            <person name="Dobro M.J."/>
            <person name="Jensen G.J."/>
        </authorList>
    </citation>
    <scope>NUCLEOTIDE SEQUENCE [LARGE SCALE GENOMIC DNA]</scope>
    <source>
        <strain evidence="2 3">ATCC 19624</strain>
    </source>
</reference>
<dbReference type="eggNOG" id="COG1975">
    <property type="taxonomic scope" value="Bacteria"/>
</dbReference>
<feature type="domain" description="XdhC Rossmann" evidence="1">
    <location>
        <begin position="134"/>
        <end position="285"/>
    </location>
</feature>
<evidence type="ECO:0000313" key="3">
    <source>
        <dbReference type="Proteomes" id="UP000016368"/>
    </source>
</evidence>
<proteinExistence type="predicted"/>
<dbReference type="NCBIfam" id="TIGR02964">
    <property type="entry name" value="xanthine_xdhC"/>
    <property type="match status" value="1"/>
</dbReference>
<accession>F3KXR1</accession>
<dbReference type="Pfam" id="PF13478">
    <property type="entry name" value="XdhC_C"/>
    <property type="match status" value="1"/>
</dbReference>
<comment type="caution">
    <text evidence="2">The sequence shown here is derived from an EMBL/GenBank/DDBJ whole genome shotgun (WGS) entry which is preliminary data.</text>
</comment>
<dbReference type="OrthoDB" id="61481at2"/>
<protein>
    <submittedName>
        <fullName evidence="2">Xanthine dehydrogenase accessory protein XdhC</fullName>
    </submittedName>
</protein>
<dbReference type="PANTHER" id="PTHR30388:SF6">
    <property type="entry name" value="XANTHINE DEHYDROGENASE SUBUNIT A-RELATED"/>
    <property type="match status" value="1"/>
</dbReference>
<dbReference type="AlphaFoldDB" id="F3KXR1"/>
<dbReference type="RefSeq" id="WP_006299412.1">
    <property type="nucleotide sequence ID" value="NZ_AEGR01000109.1"/>
</dbReference>
<name>F3KXR1_9BURK</name>
<dbReference type="PANTHER" id="PTHR30388">
    <property type="entry name" value="ALDEHYDE OXIDOREDUCTASE MOLYBDENUM COFACTOR ASSEMBLY PROTEIN"/>
    <property type="match status" value="1"/>
</dbReference>
<dbReference type="InterPro" id="IPR014308">
    <property type="entry name" value="Xanthine_DH_XdhC"/>
</dbReference>
<dbReference type="Proteomes" id="UP000016368">
    <property type="component" value="Unassembled WGS sequence"/>
</dbReference>
<evidence type="ECO:0000259" key="1">
    <source>
        <dbReference type="Pfam" id="PF13478"/>
    </source>
</evidence>
<dbReference type="InterPro" id="IPR052698">
    <property type="entry name" value="MoCofactor_Util/Proc"/>
</dbReference>
<organism evidence="2 3">
    <name type="scientific">Hylemonella gracilis ATCC 19624</name>
    <dbReference type="NCBI Taxonomy" id="887062"/>
    <lineage>
        <taxon>Bacteria</taxon>
        <taxon>Pseudomonadati</taxon>
        <taxon>Pseudomonadota</taxon>
        <taxon>Betaproteobacteria</taxon>
        <taxon>Burkholderiales</taxon>
        <taxon>Comamonadaceae</taxon>
        <taxon>Hylemonella</taxon>
    </lineage>
</organism>
<keyword evidence="3" id="KW-1185">Reference proteome</keyword>
<dbReference type="InterPro" id="IPR027051">
    <property type="entry name" value="XdhC_Rossmann_dom"/>
</dbReference>
<dbReference type="Gene3D" id="3.40.50.720">
    <property type="entry name" value="NAD(P)-binding Rossmann-like Domain"/>
    <property type="match status" value="1"/>
</dbReference>
<dbReference type="STRING" id="887062.HGR_16280"/>